<proteinExistence type="predicted"/>
<dbReference type="InterPro" id="IPR001932">
    <property type="entry name" value="PPM-type_phosphatase-like_dom"/>
</dbReference>
<dbReference type="InterPro" id="IPR015655">
    <property type="entry name" value="PP2C"/>
</dbReference>
<dbReference type="Proteomes" id="UP001054857">
    <property type="component" value="Unassembled WGS sequence"/>
</dbReference>
<feature type="region of interest" description="Disordered" evidence="1">
    <location>
        <begin position="205"/>
        <end position="229"/>
    </location>
</feature>
<evidence type="ECO:0008006" key="6">
    <source>
        <dbReference type="Google" id="ProtNLM"/>
    </source>
</evidence>
<evidence type="ECO:0000313" key="4">
    <source>
        <dbReference type="EMBL" id="GFR48622.1"/>
    </source>
</evidence>
<gene>
    <name evidence="4" type="ORF">Agub_g10536</name>
</gene>
<protein>
    <recommendedName>
        <fullName evidence="6">Protein-serine/threonine phosphatase</fullName>
    </recommendedName>
</protein>
<reference evidence="4 5" key="1">
    <citation type="journal article" date="2021" name="Sci. Rep.">
        <title>Genome sequencing of the multicellular alga Astrephomene provides insights into convergent evolution of germ-soma differentiation.</title>
        <authorList>
            <person name="Yamashita S."/>
            <person name="Yamamoto K."/>
            <person name="Matsuzaki R."/>
            <person name="Suzuki S."/>
            <person name="Yamaguchi H."/>
            <person name="Hirooka S."/>
            <person name="Minakuchi Y."/>
            <person name="Miyagishima S."/>
            <person name="Kawachi M."/>
            <person name="Toyoda A."/>
            <person name="Nozaki H."/>
        </authorList>
    </citation>
    <scope>NUCLEOTIDE SEQUENCE [LARGE SCALE GENOMIC DNA]</scope>
    <source>
        <strain evidence="4 5">NIES-4017</strain>
    </source>
</reference>
<feature type="compositionally biased region" description="Polar residues" evidence="1">
    <location>
        <begin position="403"/>
        <end position="412"/>
    </location>
</feature>
<dbReference type="InterPro" id="IPR000719">
    <property type="entry name" value="Prot_kinase_dom"/>
</dbReference>
<organism evidence="4 5">
    <name type="scientific">Astrephomene gubernaculifera</name>
    <dbReference type="NCBI Taxonomy" id="47775"/>
    <lineage>
        <taxon>Eukaryota</taxon>
        <taxon>Viridiplantae</taxon>
        <taxon>Chlorophyta</taxon>
        <taxon>core chlorophytes</taxon>
        <taxon>Chlorophyceae</taxon>
        <taxon>CS clade</taxon>
        <taxon>Chlamydomonadales</taxon>
        <taxon>Astrephomenaceae</taxon>
        <taxon>Astrephomene</taxon>
    </lineage>
</organism>
<dbReference type="GO" id="GO:0004722">
    <property type="term" value="F:protein serine/threonine phosphatase activity"/>
    <property type="evidence" value="ECO:0007669"/>
    <property type="project" value="InterPro"/>
</dbReference>
<feature type="compositionally biased region" description="Low complexity" evidence="1">
    <location>
        <begin position="151"/>
        <end position="168"/>
    </location>
</feature>
<dbReference type="AlphaFoldDB" id="A0AAD3HQ18"/>
<feature type="non-terminal residue" evidence="4">
    <location>
        <position position="607"/>
    </location>
</feature>
<dbReference type="PROSITE" id="PS50011">
    <property type="entry name" value="PROTEIN_KINASE_DOM"/>
    <property type="match status" value="1"/>
</dbReference>
<dbReference type="Pfam" id="PF00069">
    <property type="entry name" value="Pkinase"/>
    <property type="match status" value="1"/>
</dbReference>
<name>A0AAD3HQ18_9CHLO</name>
<dbReference type="CDD" id="cd00143">
    <property type="entry name" value="PP2Cc"/>
    <property type="match status" value="1"/>
</dbReference>
<feature type="domain" description="Protein kinase" evidence="2">
    <location>
        <begin position="1"/>
        <end position="142"/>
    </location>
</feature>
<sequence>GQQGWAAGSDAASVARGGKPSGGFYKRQMVGTLEYMAPELLLRTAPHSPASDVYAWAVTVNEVATGVVPFSDCTKDNPEVHTVLEMGYGRLELAAAVSAEGLRPLLPRSCPPALAALLGACWAAQPEQRPSFTQIREALERIAREDLPEWEAQQQEQQQQLQQQQEQAGDADDDDHGDGSKVTHGSHPLVVVDVDVMVSDALDVPDTDPANGYRSMGHQSTGGAKGSRLDAPAACDKNNGGGYSCGDGKGQVHAVGGHDAAAALAPALHASMWPFILLPPGGAGGGGNSVQEHPESNETAAWLMQLPQQQPLPEQQDSAPAASAGSTLSITSTSSSGLIFNGGVFEAIGPRDAMEDRWLLLQDLWGRQQLLQPQLQPEENHAPAGAEASHALPPVLSPAPHPSGQSQEASCTASGLTSQLTWDAVPAVPLAAVFDGHRGGEAAEFCRGRLAEVLRDAVRESGSPEEALRSAFARLEEGYHAHWKRQRQLHPHLATGPRAFPGATALVALLAPGGRLYVANAGDCRAVLCRGRRAFAASRDHTGLLTDERRRVAAAGLPVQWQHGGWRIGTSGLQVTRCIGDFDVKGGLPAVSEGPGSGVTAAPEITF</sequence>
<comment type="caution">
    <text evidence="4">The sequence shown here is derived from an EMBL/GenBank/DDBJ whole genome shotgun (WGS) entry which is preliminary data.</text>
</comment>
<feature type="domain" description="PPM-type phosphatase" evidence="3">
    <location>
        <begin position="341"/>
        <end position="607"/>
    </location>
</feature>
<dbReference type="GO" id="GO:0005524">
    <property type="term" value="F:ATP binding"/>
    <property type="evidence" value="ECO:0007669"/>
    <property type="project" value="InterPro"/>
</dbReference>
<dbReference type="Gene3D" id="3.60.40.10">
    <property type="entry name" value="PPM-type phosphatase domain"/>
    <property type="match status" value="1"/>
</dbReference>
<dbReference type="GO" id="GO:0004672">
    <property type="term" value="F:protein kinase activity"/>
    <property type="evidence" value="ECO:0007669"/>
    <property type="project" value="InterPro"/>
</dbReference>
<dbReference type="PANTHER" id="PTHR13832">
    <property type="entry name" value="PROTEIN PHOSPHATASE 2C"/>
    <property type="match status" value="1"/>
</dbReference>
<dbReference type="InterPro" id="IPR011009">
    <property type="entry name" value="Kinase-like_dom_sf"/>
</dbReference>
<dbReference type="EMBL" id="BMAR01000024">
    <property type="protein sequence ID" value="GFR48622.1"/>
    <property type="molecule type" value="Genomic_DNA"/>
</dbReference>
<dbReference type="PANTHER" id="PTHR13832:SF736">
    <property type="entry name" value="PROTEIN KINASE AND PP2C-LIKE DOMAIN-CONTAINING PROTEIN ISOFORM X1"/>
    <property type="match status" value="1"/>
</dbReference>
<evidence type="ECO:0000256" key="1">
    <source>
        <dbReference type="SAM" id="MobiDB-lite"/>
    </source>
</evidence>
<dbReference type="Gene3D" id="1.10.510.10">
    <property type="entry name" value="Transferase(Phosphotransferase) domain 1"/>
    <property type="match status" value="1"/>
</dbReference>
<feature type="region of interest" description="Disordered" evidence="1">
    <location>
        <begin position="376"/>
        <end position="412"/>
    </location>
</feature>
<dbReference type="InterPro" id="IPR036457">
    <property type="entry name" value="PPM-type-like_dom_sf"/>
</dbReference>
<evidence type="ECO:0000259" key="3">
    <source>
        <dbReference type="PROSITE" id="PS51746"/>
    </source>
</evidence>
<accession>A0AAD3HQ18</accession>
<dbReference type="Pfam" id="PF00481">
    <property type="entry name" value="PP2C"/>
    <property type="match status" value="1"/>
</dbReference>
<evidence type="ECO:0000259" key="2">
    <source>
        <dbReference type="PROSITE" id="PS50011"/>
    </source>
</evidence>
<evidence type="ECO:0000313" key="5">
    <source>
        <dbReference type="Proteomes" id="UP001054857"/>
    </source>
</evidence>
<dbReference type="SMART" id="SM00332">
    <property type="entry name" value="PP2Cc"/>
    <property type="match status" value="1"/>
</dbReference>
<feature type="region of interest" description="Disordered" evidence="1">
    <location>
        <begin position="149"/>
        <end position="186"/>
    </location>
</feature>
<keyword evidence="5" id="KW-1185">Reference proteome</keyword>
<dbReference type="SUPFAM" id="SSF56112">
    <property type="entry name" value="Protein kinase-like (PK-like)"/>
    <property type="match status" value="1"/>
</dbReference>
<feature type="non-terminal residue" evidence="4">
    <location>
        <position position="1"/>
    </location>
</feature>
<dbReference type="SUPFAM" id="SSF81606">
    <property type="entry name" value="PP2C-like"/>
    <property type="match status" value="1"/>
</dbReference>
<dbReference type="PROSITE" id="PS51746">
    <property type="entry name" value="PPM_2"/>
    <property type="match status" value="1"/>
</dbReference>